<dbReference type="EMBL" id="CM042882">
    <property type="protein sequence ID" value="KAI4383582.1"/>
    <property type="molecule type" value="Genomic_DNA"/>
</dbReference>
<sequence>MALASATPQTQHQRDRVLFFTTEDSLMLKQIQSTHSPDSCEVDVKFVFWLIQEIFHWARPAIGGSSLGPPHRVYNLLDRNLQDELDMLSYTINRTSCEISCKSVAGGDAHATALSIFDLLANYSWEAKAVVALAAFAVNYGEFWLVAQLCPSNSLARDVALLKQLPRILERDDYLQSKFDALTSLINAMMELTKCMIEFKELPPQYISRDAPELLMAIPHIPAATYWIVRSIIACVSQITSLIGRDPEQTAFAAEAWELSSLVHKIGSIHNHLRKQLGICYQIMNEKRNTEAYSKLVRLLESPQVDNTRVLQALIYTKDDRLPLIEGTTKKRVGLDVLRKKYVVLLISDADSPSDELFILEQMFAEAKEAPAMTDSQYGIVWLPMTDRSIPWNEERQRQFESQQSIMPWFSVLHPSVIDPAVIKYIKEVWQFDKKVMLVVLDPQGKVVNPNAIHMIWIWGSLVHPFTRTREEALWKEETWRIELLADSIEPLLFTWMAEGKYICLYGGEDMDWIRRFTKTATAVAQTAGISLEMLYLGRSNPKEKVRRNNDVIAAEKLSHTLPDITLIWFFWVRLESMWHSKVQLGKTVDNDPIMQEVMTMLTFDGTEKGWGVITTGGKEAAKSKGDVMLKGLTEYDSWKGQVSKIGFVAALDDHLHDIRSSHHCNSLILPSAAGNIPETVVCAECGRAMNKYIMYRCCT</sequence>
<evidence type="ECO:0000313" key="2">
    <source>
        <dbReference type="Proteomes" id="UP001057402"/>
    </source>
</evidence>
<gene>
    <name evidence="1" type="ORF">MLD38_009400</name>
</gene>
<name>A0ACB9RYR5_9MYRT</name>
<proteinExistence type="predicted"/>
<evidence type="ECO:0000313" key="1">
    <source>
        <dbReference type="EMBL" id="KAI4383582.1"/>
    </source>
</evidence>
<reference evidence="2" key="1">
    <citation type="journal article" date="2023" name="Front. Plant Sci.">
        <title>Chromosomal-level genome assembly of Melastoma candidum provides insights into trichome evolution.</title>
        <authorList>
            <person name="Zhong Y."/>
            <person name="Wu W."/>
            <person name="Sun C."/>
            <person name="Zou P."/>
            <person name="Liu Y."/>
            <person name="Dai S."/>
            <person name="Zhou R."/>
        </authorList>
    </citation>
    <scope>NUCLEOTIDE SEQUENCE [LARGE SCALE GENOMIC DNA]</scope>
</reference>
<protein>
    <submittedName>
        <fullName evidence="1">Uncharacterized protein</fullName>
    </submittedName>
</protein>
<keyword evidence="2" id="KW-1185">Reference proteome</keyword>
<accession>A0ACB9RYR5</accession>
<organism evidence="1 2">
    <name type="scientific">Melastoma candidum</name>
    <dbReference type="NCBI Taxonomy" id="119954"/>
    <lineage>
        <taxon>Eukaryota</taxon>
        <taxon>Viridiplantae</taxon>
        <taxon>Streptophyta</taxon>
        <taxon>Embryophyta</taxon>
        <taxon>Tracheophyta</taxon>
        <taxon>Spermatophyta</taxon>
        <taxon>Magnoliopsida</taxon>
        <taxon>eudicotyledons</taxon>
        <taxon>Gunneridae</taxon>
        <taxon>Pentapetalae</taxon>
        <taxon>rosids</taxon>
        <taxon>malvids</taxon>
        <taxon>Myrtales</taxon>
        <taxon>Melastomataceae</taxon>
        <taxon>Melastomatoideae</taxon>
        <taxon>Melastomateae</taxon>
        <taxon>Melastoma</taxon>
    </lineage>
</organism>
<dbReference type="Proteomes" id="UP001057402">
    <property type="component" value="Chromosome 3"/>
</dbReference>
<comment type="caution">
    <text evidence="1">The sequence shown here is derived from an EMBL/GenBank/DDBJ whole genome shotgun (WGS) entry which is preliminary data.</text>
</comment>